<dbReference type="EMBL" id="OBMR01000009">
    <property type="protein sequence ID" value="SOC10032.1"/>
    <property type="molecule type" value="Genomic_DNA"/>
</dbReference>
<feature type="domain" description="ABC transmembrane type-1" evidence="11">
    <location>
        <begin position="21"/>
        <end position="300"/>
    </location>
</feature>
<comment type="subcellular location">
    <subcellularLocation>
        <location evidence="1">Cell membrane</location>
        <topology evidence="1">Multi-pass membrane protein</topology>
    </subcellularLocation>
</comment>
<dbReference type="GO" id="GO:0015421">
    <property type="term" value="F:ABC-type oligopeptide transporter activity"/>
    <property type="evidence" value="ECO:0007669"/>
    <property type="project" value="TreeGrafter"/>
</dbReference>
<keyword evidence="4 9" id="KW-0812">Transmembrane</keyword>
<dbReference type="SUPFAM" id="SSF52540">
    <property type="entry name" value="P-loop containing nucleoside triphosphate hydrolases"/>
    <property type="match status" value="1"/>
</dbReference>
<dbReference type="SUPFAM" id="SSF90123">
    <property type="entry name" value="ABC transporter transmembrane region"/>
    <property type="match status" value="1"/>
</dbReference>
<evidence type="ECO:0000256" key="6">
    <source>
        <dbReference type="ARBA" id="ARBA00022840"/>
    </source>
</evidence>
<organism evidence="12 13">
    <name type="scientific">Pseudobutyrivibrio ruminis DSM 9787</name>
    <dbReference type="NCBI Taxonomy" id="1123011"/>
    <lineage>
        <taxon>Bacteria</taxon>
        <taxon>Bacillati</taxon>
        <taxon>Bacillota</taxon>
        <taxon>Clostridia</taxon>
        <taxon>Lachnospirales</taxon>
        <taxon>Lachnospiraceae</taxon>
        <taxon>Pseudobutyrivibrio</taxon>
    </lineage>
</organism>
<dbReference type="FunFam" id="3.40.50.300:FF:000221">
    <property type="entry name" value="Multidrug ABC transporter ATP-binding protein"/>
    <property type="match status" value="1"/>
</dbReference>
<evidence type="ECO:0000313" key="13">
    <source>
        <dbReference type="Proteomes" id="UP000219563"/>
    </source>
</evidence>
<dbReference type="PROSITE" id="PS50929">
    <property type="entry name" value="ABC_TM1F"/>
    <property type="match status" value="1"/>
</dbReference>
<dbReference type="InterPro" id="IPR011527">
    <property type="entry name" value="ABC1_TM_dom"/>
</dbReference>
<dbReference type="InterPro" id="IPR003593">
    <property type="entry name" value="AAA+_ATPase"/>
</dbReference>
<feature type="transmembrane region" description="Helical" evidence="9">
    <location>
        <begin position="277"/>
        <end position="298"/>
    </location>
</feature>
<dbReference type="Gene3D" id="3.40.50.300">
    <property type="entry name" value="P-loop containing nucleotide triphosphate hydrolases"/>
    <property type="match status" value="1"/>
</dbReference>
<dbReference type="GO" id="GO:0016887">
    <property type="term" value="F:ATP hydrolysis activity"/>
    <property type="evidence" value="ECO:0007669"/>
    <property type="project" value="InterPro"/>
</dbReference>
<evidence type="ECO:0000256" key="8">
    <source>
        <dbReference type="ARBA" id="ARBA00023136"/>
    </source>
</evidence>
<evidence type="ECO:0000313" key="12">
    <source>
        <dbReference type="EMBL" id="SOC10032.1"/>
    </source>
</evidence>
<evidence type="ECO:0000259" key="11">
    <source>
        <dbReference type="PROSITE" id="PS50929"/>
    </source>
</evidence>
<dbReference type="GO" id="GO:0005886">
    <property type="term" value="C:plasma membrane"/>
    <property type="evidence" value="ECO:0007669"/>
    <property type="project" value="UniProtKB-SubCell"/>
</dbReference>
<evidence type="ECO:0000256" key="2">
    <source>
        <dbReference type="ARBA" id="ARBA00022448"/>
    </source>
</evidence>
<dbReference type="PROSITE" id="PS00211">
    <property type="entry name" value="ABC_TRANSPORTER_1"/>
    <property type="match status" value="1"/>
</dbReference>
<dbReference type="Proteomes" id="UP000219563">
    <property type="component" value="Unassembled WGS sequence"/>
</dbReference>
<sequence length="587" mass="64935">MVKRLLQEIKEYTAAALVTPIFMILEVAMEMIIPLLVADLVDKGVEAGNMSEIYRIGGYMLICAVVGLFGGVMGAVYGSKASAGLAKNLRKKMFENIQTFSFENIDKFSTAGLVTRLTTDVTNVQNAFIMVLRMGFRAPVTVIVAMVLSFRINVHIASNFFFAMVIILAFMTFVLFKTRPLFEILMKKYDDLNASVQENVTGIRVVKAYVREAFEKTKFVKGSQGIYKAATAAEKMIAFTMPMMSAVIYVCIILISWFGAHEIVIEGTLTTGELVSLFSYCMNILMSLMFFAMIFIMVTMSVASMKRIYEVLEEKTTITNGENPIYEVPDGSIQFKDVVFGYNKTAERPVLDHINLQINSGETIGVLGGTGSAKTTLVSMISRLYDVDEGEVLVGGNNVKDYDVETIRNQVAVVLQNNVLFSGTIAENLRWGDKNATDEEVKRAAKLACADEFIEKFPDGYNTHIEQGGTNVSGGQRQRLCIARALLKKPKILILDDSTSAVDTATDASIRRAFREEIPGTTKLIIAQRISSVMDADRIIVMDDGKVNDFGTHEELMARNEIYKEIYEQQTGAGSGDFDKAQEGGED</sequence>
<evidence type="ECO:0000259" key="10">
    <source>
        <dbReference type="PROSITE" id="PS50893"/>
    </source>
</evidence>
<dbReference type="PROSITE" id="PS50893">
    <property type="entry name" value="ABC_TRANSPORTER_2"/>
    <property type="match status" value="1"/>
</dbReference>
<evidence type="ECO:0000256" key="7">
    <source>
        <dbReference type="ARBA" id="ARBA00022989"/>
    </source>
</evidence>
<dbReference type="GO" id="GO:0005524">
    <property type="term" value="F:ATP binding"/>
    <property type="evidence" value="ECO:0007669"/>
    <property type="project" value="UniProtKB-KW"/>
</dbReference>
<keyword evidence="7 9" id="KW-1133">Transmembrane helix</keyword>
<feature type="transmembrane region" description="Helical" evidence="9">
    <location>
        <begin position="236"/>
        <end position="257"/>
    </location>
</feature>
<feature type="domain" description="ABC transporter" evidence="10">
    <location>
        <begin position="333"/>
        <end position="569"/>
    </location>
</feature>
<dbReference type="CDD" id="cd18548">
    <property type="entry name" value="ABC_6TM_Tm287_like"/>
    <property type="match status" value="1"/>
</dbReference>
<feature type="transmembrane region" description="Helical" evidence="9">
    <location>
        <begin position="56"/>
        <end position="77"/>
    </location>
</feature>
<protein>
    <submittedName>
        <fullName evidence="12">ATP-binding cassette, subfamily B</fullName>
    </submittedName>
</protein>
<dbReference type="Gene3D" id="1.20.1560.10">
    <property type="entry name" value="ABC transporter type 1, transmembrane domain"/>
    <property type="match status" value="1"/>
</dbReference>
<evidence type="ECO:0000256" key="5">
    <source>
        <dbReference type="ARBA" id="ARBA00022741"/>
    </source>
</evidence>
<dbReference type="Pfam" id="PF00664">
    <property type="entry name" value="ABC_membrane"/>
    <property type="match status" value="1"/>
</dbReference>
<proteinExistence type="predicted"/>
<dbReference type="PANTHER" id="PTHR43394:SF1">
    <property type="entry name" value="ATP-BINDING CASSETTE SUB-FAMILY B MEMBER 10, MITOCHONDRIAL"/>
    <property type="match status" value="1"/>
</dbReference>
<feature type="transmembrane region" description="Helical" evidence="9">
    <location>
        <begin position="160"/>
        <end position="178"/>
    </location>
</feature>
<dbReference type="InterPro" id="IPR017871">
    <property type="entry name" value="ABC_transporter-like_CS"/>
</dbReference>
<evidence type="ECO:0000256" key="1">
    <source>
        <dbReference type="ARBA" id="ARBA00004651"/>
    </source>
</evidence>
<dbReference type="InterPro" id="IPR003439">
    <property type="entry name" value="ABC_transporter-like_ATP-bd"/>
</dbReference>
<feature type="transmembrane region" description="Helical" evidence="9">
    <location>
        <begin position="136"/>
        <end position="154"/>
    </location>
</feature>
<evidence type="ECO:0000256" key="9">
    <source>
        <dbReference type="SAM" id="Phobius"/>
    </source>
</evidence>
<accession>A0A285SP83</accession>
<evidence type="ECO:0000256" key="4">
    <source>
        <dbReference type="ARBA" id="ARBA00022692"/>
    </source>
</evidence>
<dbReference type="Pfam" id="PF00005">
    <property type="entry name" value="ABC_tran"/>
    <property type="match status" value="1"/>
</dbReference>
<dbReference type="SMART" id="SM00382">
    <property type="entry name" value="AAA"/>
    <property type="match status" value="1"/>
</dbReference>
<gene>
    <name evidence="12" type="ORF">SAMN02910411_2590</name>
</gene>
<dbReference type="InterPro" id="IPR027417">
    <property type="entry name" value="P-loop_NTPase"/>
</dbReference>
<dbReference type="InterPro" id="IPR036640">
    <property type="entry name" value="ABC1_TM_sf"/>
</dbReference>
<feature type="transmembrane region" description="Helical" evidence="9">
    <location>
        <begin position="12"/>
        <end position="36"/>
    </location>
</feature>
<evidence type="ECO:0000256" key="3">
    <source>
        <dbReference type="ARBA" id="ARBA00022475"/>
    </source>
</evidence>
<dbReference type="InterPro" id="IPR039421">
    <property type="entry name" value="Type_1_exporter"/>
</dbReference>
<reference evidence="12 13" key="1">
    <citation type="submission" date="2017-08" db="EMBL/GenBank/DDBJ databases">
        <authorList>
            <person name="de Groot N.N."/>
        </authorList>
    </citation>
    <scope>NUCLEOTIDE SEQUENCE [LARGE SCALE GENOMIC DNA]</scope>
    <source>
        <strain evidence="12 13">DSM 9787</strain>
    </source>
</reference>
<dbReference type="AlphaFoldDB" id="A0A285SP83"/>
<keyword evidence="6 12" id="KW-0067">ATP-binding</keyword>
<keyword evidence="5" id="KW-0547">Nucleotide-binding</keyword>
<keyword evidence="3" id="KW-1003">Cell membrane</keyword>
<dbReference type="PANTHER" id="PTHR43394">
    <property type="entry name" value="ATP-DEPENDENT PERMEASE MDL1, MITOCHONDRIAL"/>
    <property type="match status" value="1"/>
</dbReference>
<name>A0A285SP83_9FIRM</name>
<dbReference type="RefSeq" id="WP_097076773.1">
    <property type="nucleotide sequence ID" value="NZ_OBMR01000009.1"/>
</dbReference>
<keyword evidence="8 9" id="KW-0472">Membrane</keyword>
<keyword evidence="2" id="KW-0813">Transport</keyword>